<comment type="caution">
    <text evidence="1">The sequence shown here is derived from an EMBL/GenBank/DDBJ whole genome shotgun (WGS) entry which is preliminary data.</text>
</comment>
<name>A0AAQ1GCC0_9BURK</name>
<dbReference type="EMBL" id="FNZM01000002">
    <property type="protein sequence ID" value="SEJ10928.1"/>
    <property type="molecule type" value="Genomic_DNA"/>
</dbReference>
<protein>
    <submittedName>
        <fullName evidence="1">Uncharacterized protein</fullName>
    </submittedName>
</protein>
<dbReference type="AlphaFoldDB" id="A0AAQ1GCC0"/>
<dbReference type="Gene3D" id="3.40.50.150">
    <property type="entry name" value="Vaccinia Virus protein VP39"/>
    <property type="match status" value="1"/>
</dbReference>
<dbReference type="Proteomes" id="UP000183529">
    <property type="component" value="Unassembled WGS sequence"/>
</dbReference>
<evidence type="ECO:0000313" key="1">
    <source>
        <dbReference type="EMBL" id="SEJ10928.1"/>
    </source>
</evidence>
<dbReference type="InterPro" id="IPR029063">
    <property type="entry name" value="SAM-dependent_MTases_sf"/>
</dbReference>
<organism evidence="1 2">
    <name type="scientific">Paraburkholderia tropica</name>
    <dbReference type="NCBI Taxonomy" id="92647"/>
    <lineage>
        <taxon>Bacteria</taxon>
        <taxon>Pseudomonadati</taxon>
        <taxon>Pseudomonadota</taxon>
        <taxon>Betaproteobacteria</taxon>
        <taxon>Burkholderiales</taxon>
        <taxon>Burkholderiaceae</taxon>
        <taxon>Paraburkholderia</taxon>
    </lineage>
</organism>
<dbReference type="SUPFAM" id="SSF53335">
    <property type="entry name" value="S-adenosyl-L-methionine-dependent methyltransferases"/>
    <property type="match status" value="1"/>
</dbReference>
<reference evidence="1 2" key="1">
    <citation type="submission" date="2016-10" db="EMBL/GenBank/DDBJ databases">
        <authorList>
            <person name="Varghese N."/>
            <person name="Submissions S."/>
        </authorList>
    </citation>
    <scope>NUCLEOTIDE SEQUENCE [LARGE SCALE GENOMIC DNA]</scope>
    <source>
        <strain evidence="1 2">LMG 22274</strain>
    </source>
</reference>
<sequence>MASSNRFEDIGFEDFRRFAQDQSMSKYERIGFPDSYRQGYEASIFADICGKLSNLQAQGRHVVDIGPGCSDLPRMLVELCASNNHALTLIDSQEMLDLLGDADFIAKVPAMYPQCPDWIASQVGKVDVILCYSVLQYVFVDVSFFQFLDVSLSLLAPGGQMLIGDIPNVSKRKRFFASETGKQFHMRHMKTDQAPVVEFNKIEHGQIDDAVVMALVERARAQGFDAYVLPQGNGLPMANRREDVLIVRP</sequence>
<accession>A0AAQ1GCC0</accession>
<evidence type="ECO:0000313" key="2">
    <source>
        <dbReference type="Proteomes" id="UP000183529"/>
    </source>
</evidence>
<proteinExistence type="predicted"/>
<dbReference type="RefSeq" id="WP_074981714.1">
    <property type="nucleotide sequence ID" value="NZ_CADFGN010000002.1"/>
</dbReference>
<gene>
    <name evidence="1" type="ORF">SAMN05216550_102443</name>
</gene>